<comment type="subcellular location">
    <subcellularLocation>
        <location evidence="1">Membrane</location>
        <topology evidence="1">Multi-pass membrane protein</topology>
    </subcellularLocation>
</comment>
<dbReference type="PRINTS" id="PR00176">
    <property type="entry name" value="NANEUSMPORT"/>
</dbReference>
<evidence type="ECO:0000256" key="1">
    <source>
        <dbReference type="ARBA" id="ARBA00004141"/>
    </source>
</evidence>
<feature type="transmembrane region" description="Helical" evidence="6">
    <location>
        <begin position="249"/>
        <end position="271"/>
    </location>
</feature>
<evidence type="ECO:0000256" key="3">
    <source>
        <dbReference type="ARBA" id="ARBA00022692"/>
    </source>
</evidence>
<dbReference type="InterPro" id="IPR037272">
    <property type="entry name" value="SNS_sf"/>
</dbReference>
<feature type="transmembrane region" description="Helical" evidence="6">
    <location>
        <begin position="213"/>
        <end position="237"/>
    </location>
</feature>
<keyword evidence="3 6" id="KW-0812">Transmembrane</keyword>
<dbReference type="Proteomes" id="UP000333665">
    <property type="component" value="Unassembled WGS sequence"/>
</dbReference>
<gene>
    <name evidence="7" type="ORF">DYF97_04670</name>
</gene>
<evidence type="ECO:0000256" key="4">
    <source>
        <dbReference type="ARBA" id="ARBA00022989"/>
    </source>
</evidence>
<keyword evidence="2" id="KW-0813">Transport</keyword>
<evidence type="ECO:0000313" key="8">
    <source>
        <dbReference type="Proteomes" id="UP000333665"/>
    </source>
</evidence>
<dbReference type="GO" id="GO:0016020">
    <property type="term" value="C:membrane"/>
    <property type="evidence" value="ECO:0007669"/>
    <property type="project" value="UniProtKB-SubCell"/>
</dbReference>
<dbReference type="EMBL" id="AACRQU010000008">
    <property type="protein sequence ID" value="EAL8416680.1"/>
    <property type="molecule type" value="Genomic_DNA"/>
</dbReference>
<feature type="transmembrane region" description="Helical" evidence="6">
    <location>
        <begin position="34"/>
        <end position="57"/>
    </location>
</feature>
<evidence type="ECO:0000256" key="2">
    <source>
        <dbReference type="ARBA" id="ARBA00022448"/>
    </source>
</evidence>
<name>A0A3I4TPX3_CAMCO</name>
<dbReference type="InterPro" id="IPR000175">
    <property type="entry name" value="Na/ntran_symport"/>
</dbReference>
<dbReference type="NCBIfam" id="NF037979">
    <property type="entry name" value="Na_transp"/>
    <property type="match status" value="1"/>
</dbReference>
<proteinExistence type="predicted"/>
<protein>
    <submittedName>
        <fullName evidence="7">Sodium-dependent transporter</fullName>
    </submittedName>
</protein>
<feature type="transmembrane region" description="Helical" evidence="6">
    <location>
        <begin position="298"/>
        <end position="320"/>
    </location>
</feature>
<accession>A0A3I4TPX3</accession>
<sequence>MRTYFSKIGFILAVAGGAVGLGNAWKFPTLSAENGGFVFVLLYLFFTLSIGFSIFLAEVSMGRLSRSDLANAYYTLAKSHARKWRYGGIFTLGGIFVLSFYLVIMGWVLKYALTSLYYLPKNLEQAGSDFSTLISADLSNSILFFSLSFFLTLLIVSKGLIKGIERLNVVIMPSLFIMLIFMLLYCMSFQNGFKQAFSYLFYPDFSNFKLSSIAEALGLAFFTLCLGIGCIVTYSAALSKKINFIKSSIFIVLINLLISFIMGLIVFTFIFEFEANPNIKGPGIVFVSLMSLFNELGILGYVLAFCFFLALFFAGITSAVSMIEPLTFYVVNNYKISRIKALSFIGFIVFVLGICCILSLNIHFSSFFNFFGKDFFTLLDKVTSNILLPLGAIVSSIFVGFFVDKKRIYKIFSKFVNRQIFTIWLFFIRFISPIAIICIMCYQIFVKIS</sequence>
<dbReference type="PANTHER" id="PTHR42948:SF1">
    <property type="entry name" value="TRANSPORTER"/>
    <property type="match status" value="1"/>
</dbReference>
<evidence type="ECO:0000256" key="5">
    <source>
        <dbReference type="ARBA" id="ARBA00023136"/>
    </source>
</evidence>
<comment type="caution">
    <text evidence="7">The sequence shown here is derived from an EMBL/GenBank/DDBJ whole genome shotgun (WGS) entry which is preliminary data.</text>
</comment>
<feature type="transmembrane region" description="Helical" evidence="6">
    <location>
        <begin position="382"/>
        <end position="403"/>
    </location>
</feature>
<dbReference type="InterPro" id="IPR047218">
    <property type="entry name" value="YocR/YhdH-like"/>
</dbReference>
<dbReference type="AlphaFoldDB" id="A0A3I4TPX3"/>
<organism evidence="7 8">
    <name type="scientific">Campylobacter coli</name>
    <dbReference type="NCBI Taxonomy" id="195"/>
    <lineage>
        <taxon>Bacteria</taxon>
        <taxon>Pseudomonadati</taxon>
        <taxon>Campylobacterota</taxon>
        <taxon>Epsilonproteobacteria</taxon>
        <taxon>Campylobacterales</taxon>
        <taxon>Campylobacteraceae</taxon>
        <taxon>Campylobacter</taxon>
    </lineage>
</organism>
<evidence type="ECO:0000313" key="7">
    <source>
        <dbReference type="EMBL" id="EAL8416680.1"/>
    </source>
</evidence>
<evidence type="ECO:0000256" key="6">
    <source>
        <dbReference type="SAM" id="Phobius"/>
    </source>
</evidence>
<feature type="transmembrane region" description="Helical" evidence="6">
    <location>
        <begin position="341"/>
        <end position="362"/>
    </location>
</feature>
<keyword evidence="4 6" id="KW-1133">Transmembrane helix</keyword>
<reference evidence="7 8" key="1">
    <citation type="submission" date="2018-08" db="EMBL/GenBank/DDBJ databases">
        <authorList>
            <consortium name="NARMS: The National Antimicrobial Resistance Monitoring System"/>
        </authorList>
    </citation>
    <scope>NUCLEOTIDE SEQUENCE [LARGE SCALE GENOMIC DNA]</scope>
    <source>
        <strain evidence="7 8">FSIS11812579</strain>
    </source>
</reference>
<feature type="transmembrane region" description="Helical" evidence="6">
    <location>
        <begin position="169"/>
        <end position="193"/>
    </location>
</feature>
<feature type="transmembrane region" description="Helical" evidence="6">
    <location>
        <begin position="86"/>
        <end position="109"/>
    </location>
</feature>
<dbReference type="RefSeq" id="WP_002801417.1">
    <property type="nucleotide sequence ID" value="NZ_AP028341.1"/>
</dbReference>
<feature type="transmembrane region" description="Helical" evidence="6">
    <location>
        <begin position="423"/>
        <end position="445"/>
    </location>
</feature>
<dbReference type="Pfam" id="PF00209">
    <property type="entry name" value="SNF"/>
    <property type="match status" value="2"/>
</dbReference>
<dbReference type="CDD" id="cd10336">
    <property type="entry name" value="SLC6sbd_Tyt1-Like"/>
    <property type="match status" value="1"/>
</dbReference>
<dbReference type="PROSITE" id="PS50267">
    <property type="entry name" value="NA_NEUROTRAN_SYMP_3"/>
    <property type="match status" value="1"/>
</dbReference>
<feature type="transmembrane region" description="Helical" evidence="6">
    <location>
        <begin position="138"/>
        <end position="157"/>
    </location>
</feature>
<keyword evidence="5 6" id="KW-0472">Membrane</keyword>
<dbReference type="SUPFAM" id="SSF161070">
    <property type="entry name" value="SNF-like"/>
    <property type="match status" value="1"/>
</dbReference>
<dbReference type="PANTHER" id="PTHR42948">
    <property type="entry name" value="TRANSPORTER"/>
    <property type="match status" value="1"/>
</dbReference>